<proteinExistence type="predicted"/>
<accession>A0AC11DHI5</accession>
<organism evidence="1">
    <name type="scientific">Ovis aries</name>
    <name type="common">Sheep</name>
    <dbReference type="NCBI Taxonomy" id="9940"/>
    <lineage>
        <taxon>Eukaryota</taxon>
        <taxon>Metazoa</taxon>
        <taxon>Chordata</taxon>
        <taxon>Craniata</taxon>
        <taxon>Vertebrata</taxon>
        <taxon>Euteleostomi</taxon>
        <taxon>Mammalia</taxon>
        <taxon>Eutheria</taxon>
        <taxon>Laurasiatheria</taxon>
        <taxon>Artiodactyla</taxon>
        <taxon>Ruminantia</taxon>
        <taxon>Pecora</taxon>
        <taxon>Bovidae</taxon>
        <taxon>Caprinae</taxon>
        <taxon>Ovis</taxon>
    </lineage>
</organism>
<reference evidence="1" key="2">
    <citation type="submission" date="2025-08" db="UniProtKB">
        <authorList>
            <consortium name="Ensembl"/>
        </authorList>
    </citation>
    <scope>IDENTIFICATION</scope>
</reference>
<sequence length="350" mass="39285">RTCGPAPGQKLRRRRAGEAGRLGPPGTVAFPSPAIPPTPLAQRPSCRRAPQPPRNLKGSVSGTTTKWLSLPGRLRSPPIGPFPPRLHHHSLLPGDRRRRLANAAATHSRGRRSRLHGDQVKELVLDNCRSNEGKIEGLTDEFEELEFLSTINVGLTSVANLPKLNKLKKLELSDNRISGGLEVLAEKCPNLTHLNLSGNKIKDLSTIEPLKKLENLKSLDLFNCEVTNLNDYRENVFKLLPQLTYLDGYDRDDKEAPDSDAEGYVEGLDDDEEDEDEEEYDEDAQVVEDEEDEEEEEEGEEEDVSGEEEEDEEGYNDGEVDDEEDEEELGEEERGQKRKREPEDEGEDDD</sequence>
<reference evidence="1" key="3">
    <citation type="submission" date="2025-09" db="UniProtKB">
        <authorList>
            <consortium name="Ensembl"/>
        </authorList>
    </citation>
    <scope>IDENTIFICATION</scope>
</reference>
<name>A0AC11DHI5_SHEEP</name>
<gene>
    <name evidence="1" type="primary">ANP32A</name>
</gene>
<protein>
    <submittedName>
        <fullName evidence="1">Uncharacterized protein</fullName>
    </submittedName>
</protein>
<dbReference type="Ensembl" id="ENSOART00020053465.1">
    <property type="protein sequence ID" value="ENSOARP00020042831.1"/>
    <property type="gene ID" value="ENSOARG00020012822.2"/>
</dbReference>
<evidence type="ECO:0000313" key="1">
    <source>
        <dbReference type="Ensembl" id="ENSOARP00020042831.1"/>
    </source>
</evidence>
<reference evidence="1" key="1">
    <citation type="submission" date="2020-11" db="EMBL/GenBank/DDBJ databases">
        <authorList>
            <person name="Davenport K.M."/>
            <person name="Bickhart D.M."/>
            <person name="Smith T.P.L."/>
            <person name="Murdoch B.M."/>
            <person name="Rosen B.D."/>
        </authorList>
    </citation>
    <scope>NUCLEOTIDE SEQUENCE [LARGE SCALE GENOMIC DNA]</scope>
    <source>
        <strain evidence="1">OAR_USU_Benz2616</strain>
    </source>
</reference>